<proteinExistence type="predicted"/>
<dbReference type="EMBL" id="SJZJ01000001">
    <property type="protein sequence ID" value="TCJ31041.1"/>
    <property type="molecule type" value="Genomic_DNA"/>
</dbReference>
<dbReference type="Proteomes" id="UP000295453">
    <property type="component" value="Unassembled WGS sequence"/>
</dbReference>
<accession>A0A4R1CJ13</accession>
<sequence>MTAGATPGLADYSPPMPGVRHLSLTDWPGSRVALAWHAGERSRVVASFVDIVCAVRDRETDLVRSLETRGLEGAEPTP</sequence>
<protein>
    <submittedName>
        <fullName evidence="1">Uncharacterized protein</fullName>
    </submittedName>
</protein>
<comment type="caution">
    <text evidence="1">The sequence shown here is derived from an EMBL/GenBank/DDBJ whole genome shotgun (WGS) entry which is preliminary data.</text>
</comment>
<reference evidence="1 2" key="1">
    <citation type="submission" date="2019-03" db="EMBL/GenBank/DDBJ databases">
        <authorList>
            <person name="Kim M.K.M."/>
        </authorList>
    </citation>
    <scope>NUCLEOTIDE SEQUENCE [LARGE SCALE GENOMIC DNA]</scope>
    <source>
        <strain evidence="1 2">18JY15-6</strain>
    </source>
</reference>
<organism evidence="1 2">
    <name type="scientific">Nocardioides jejuensis</name>
    <dbReference type="NCBI Taxonomy" id="2502782"/>
    <lineage>
        <taxon>Bacteria</taxon>
        <taxon>Bacillati</taxon>
        <taxon>Actinomycetota</taxon>
        <taxon>Actinomycetes</taxon>
        <taxon>Propionibacteriales</taxon>
        <taxon>Nocardioidaceae</taxon>
        <taxon>Nocardioides</taxon>
    </lineage>
</organism>
<dbReference type="AlphaFoldDB" id="A0A4R1CJ13"/>
<evidence type="ECO:0000313" key="2">
    <source>
        <dbReference type="Proteomes" id="UP000295453"/>
    </source>
</evidence>
<gene>
    <name evidence="1" type="ORF">EPD65_00240</name>
</gene>
<keyword evidence="2" id="KW-1185">Reference proteome</keyword>
<dbReference type="RefSeq" id="WP_131580750.1">
    <property type="nucleotide sequence ID" value="NZ_SJZJ01000001.1"/>
</dbReference>
<name>A0A4R1CJ13_9ACTN</name>
<evidence type="ECO:0000313" key="1">
    <source>
        <dbReference type="EMBL" id="TCJ31041.1"/>
    </source>
</evidence>